<dbReference type="VEuPathDB" id="FungiDB:VP01_120g1"/>
<proteinExistence type="predicted"/>
<dbReference type="Proteomes" id="UP000037035">
    <property type="component" value="Unassembled WGS sequence"/>
</dbReference>
<organism evidence="1 2">
    <name type="scientific">Puccinia sorghi</name>
    <dbReference type="NCBI Taxonomy" id="27349"/>
    <lineage>
        <taxon>Eukaryota</taxon>
        <taxon>Fungi</taxon>
        <taxon>Dikarya</taxon>
        <taxon>Basidiomycota</taxon>
        <taxon>Pucciniomycotina</taxon>
        <taxon>Pucciniomycetes</taxon>
        <taxon>Pucciniales</taxon>
        <taxon>Pucciniaceae</taxon>
        <taxon>Puccinia</taxon>
    </lineage>
</organism>
<keyword evidence="2" id="KW-1185">Reference proteome</keyword>
<protein>
    <submittedName>
        <fullName evidence="1">Uncharacterized protein</fullName>
    </submittedName>
</protein>
<evidence type="ECO:0000313" key="2">
    <source>
        <dbReference type="Proteomes" id="UP000037035"/>
    </source>
</evidence>
<sequence length="377" mass="43781">MSSAAATAETRSYCLAYISSTPVFFSLILHRSSIGICHISQHLGFGQARLGSPTGNKPKPAWQCAKRDLAYSQNCAFLHLHICWFQTQPKLKPPNIIMKLSLCSGNQHEAEDWDRSYIKLPIYFFHLSRNNHPPAIPLPKPQNTPPTNQNNLLMHIKWTPEMFITVLCKFRTRKFPELLKFVGTCRCHYLNFFLTNESKSSFSLSTINNIIDKMKKTSKKGFNQIFVVFWSMWKSWKRLKTSKIALVWTILAFWKSHERGSGGKFGDPDEIFEIIKRFSQGNGYRRSEKDKKKISKYDWYDIFFYSHSTFSLFFSYLIGSADQNQQKHNPLKNPKFTHLIGCPFSYQKEKGVWKLMKNKYWPAKALSLYGLLIGQSP</sequence>
<comment type="caution">
    <text evidence="1">The sequence shown here is derived from an EMBL/GenBank/DDBJ whole genome shotgun (WGS) entry which is preliminary data.</text>
</comment>
<dbReference type="AlphaFoldDB" id="A0A0L6VRS7"/>
<name>A0A0L6VRS7_9BASI</name>
<dbReference type="EMBL" id="LAVV01002333">
    <property type="protein sequence ID" value="KNZ62890.1"/>
    <property type="molecule type" value="Genomic_DNA"/>
</dbReference>
<evidence type="ECO:0000313" key="1">
    <source>
        <dbReference type="EMBL" id="KNZ62890.1"/>
    </source>
</evidence>
<gene>
    <name evidence="1" type="ORF">VP01_120g1</name>
</gene>
<reference evidence="1 2" key="1">
    <citation type="submission" date="2015-08" db="EMBL/GenBank/DDBJ databases">
        <title>Next Generation Sequencing and Analysis of the Genome of Puccinia sorghi L Schw, the Causal Agent of Maize Common Rust.</title>
        <authorList>
            <person name="Rochi L."/>
            <person name="Burguener G."/>
            <person name="Darino M."/>
            <person name="Turjanski A."/>
            <person name="Kreff E."/>
            <person name="Dieguez M.J."/>
            <person name="Sacco F."/>
        </authorList>
    </citation>
    <scope>NUCLEOTIDE SEQUENCE [LARGE SCALE GENOMIC DNA]</scope>
    <source>
        <strain evidence="1 2">RO10H11247</strain>
    </source>
</reference>
<accession>A0A0L6VRS7</accession>